<evidence type="ECO:0000256" key="2">
    <source>
        <dbReference type="SAM" id="SignalP"/>
    </source>
</evidence>
<dbReference type="EMBL" id="BMYZ01000003">
    <property type="protein sequence ID" value="GGY82781.1"/>
    <property type="molecule type" value="Genomic_DNA"/>
</dbReference>
<sequence length="369" mass="41290">MKNFISLLISLLLLCITNTSQAHQLSTAYLNGSVDSTGVFKGDWQVRLYDLEQAIGVDIDGDGQLRWQELQSRAQIVTQYLQHHLQISRNNKNCTLAIAENWQVDSHFNEGYLVLPLRAQCPINGVVRINYSAFFDVDSQHKLLLSMSNEKNSSPRILSDTNRSLNLHEGAGSRFATFKEFVTQGVVHIWIGFDHILFLLSLLVSCVLIRKHHYSHDNPNIKEVVVQATWIVTAFTLAHSITLTATALNWIHLPSRWVEVGIAITVALAALNNIFPMVKRLGWLTFGFGLLHGMGFAGALGELGLPADQQALTVLAFNLGVEIGQMFIVILVLPLLILLRKHFLYARYSMTGLSAIIVLLAVQWTLQRI</sequence>
<keyword evidence="1" id="KW-0472">Membrane</keyword>
<feature type="signal peptide" evidence="2">
    <location>
        <begin position="1"/>
        <end position="22"/>
    </location>
</feature>
<keyword evidence="4" id="KW-1185">Reference proteome</keyword>
<accession>A0ABQ3B854</accession>
<proteinExistence type="predicted"/>
<dbReference type="InterPro" id="IPR032809">
    <property type="entry name" value="Put_HupE_UreJ"/>
</dbReference>
<keyword evidence="1" id="KW-1133">Transmembrane helix</keyword>
<feature type="transmembrane region" description="Helical" evidence="1">
    <location>
        <begin position="257"/>
        <end position="274"/>
    </location>
</feature>
<keyword evidence="1" id="KW-0812">Transmembrane</keyword>
<gene>
    <name evidence="3" type="ORF">GCM10011613_29530</name>
</gene>
<keyword evidence="2" id="KW-0732">Signal</keyword>
<dbReference type="RefSeq" id="WP_189420000.1">
    <property type="nucleotide sequence ID" value="NZ_BMYZ01000003.1"/>
</dbReference>
<feature type="transmembrane region" description="Helical" evidence="1">
    <location>
        <begin position="281"/>
        <end position="300"/>
    </location>
</feature>
<dbReference type="Pfam" id="PF13795">
    <property type="entry name" value="HupE_UreJ_2"/>
    <property type="match status" value="1"/>
</dbReference>
<feature type="transmembrane region" description="Helical" evidence="1">
    <location>
        <begin position="230"/>
        <end position="251"/>
    </location>
</feature>
<reference evidence="4" key="1">
    <citation type="journal article" date="2019" name="Int. J. Syst. Evol. Microbiol.">
        <title>The Global Catalogue of Microorganisms (GCM) 10K type strain sequencing project: providing services to taxonomists for standard genome sequencing and annotation.</title>
        <authorList>
            <consortium name="The Broad Institute Genomics Platform"/>
            <consortium name="The Broad Institute Genome Sequencing Center for Infectious Disease"/>
            <person name="Wu L."/>
            <person name="Ma J."/>
        </authorList>
    </citation>
    <scope>NUCLEOTIDE SEQUENCE [LARGE SCALE GENOMIC DNA]</scope>
    <source>
        <strain evidence="4">KCTC 32239</strain>
    </source>
</reference>
<feature type="transmembrane region" description="Helical" evidence="1">
    <location>
        <begin position="312"/>
        <end position="338"/>
    </location>
</feature>
<protein>
    <submittedName>
        <fullName evidence="3">Membrane protein</fullName>
    </submittedName>
</protein>
<evidence type="ECO:0000313" key="3">
    <source>
        <dbReference type="EMBL" id="GGY82781.1"/>
    </source>
</evidence>
<feature type="transmembrane region" description="Helical" evidence="1">
    <location>
        <begin position="187"/>
        <end position="209"/>
    </location>
</feature>
<organism evidence="3 4">
    <name type="scientific">Cellvibrio zantedeschiae</name>
    <dbReference type="NCBI Taxonomy" id="1237077"/>
    <lineage>
        <taxon>Bacteria</taxon>
        <taxon>Pseudomonadati</taxon>
        <taxon>Pseudomonadota</taxon>
        <taxon>Gammaproteobacteria</taxon>
        <taxon>Cellvibrionales</taxon>
        <taxon>Cellvibrionaceae</taxon>
        <taxon>Cellvibrio</taxon>
    </lineage>
</organism>
<evidence type="ECO:0000256" key="1">
    <source>
        <dbReference type="SAM" id="Phobius"/>
    </source>
</evidence>
<feature type="chain" id="PRO_5046065497" evidence="2">
    <location>
        <begin position="23"/>
        <end position="369"/>
    </location>
</feature>
<comment type="caution">
    <text evidence="3">The sequence shown here is derived from an EMBL/GenBank/DDBJ whole genome shotgun (WGS) entry which is preliminary data.</text>
</comment>
<evidence type="ECO:0000313" key="4">
    <source>
        <dbReference type="Proteomes" id="UP000619761"/>
    </source>
</evidence>
<name>A0ABQ3B854_9GAMM</name>
<dbReference type="Proteomes" id="UP000619761">
    <property type="component" value="Unassembled WGS sequence"/>
</dbReference>
<feature type="transmembrane region" description="Helical" evidence="1">
    <location>
        <begin position="345"/>
        <end position="366"/>
    </location>
</feature>